<dbReference type="InParanoid" id="A0A2K1QQ65"/>
<comment type="caution">
    <text evidence="2">The sequence shown here is derived from an EMBL/GenBank/DDBJ whole genome shotgun (WGS) entry which is preliminary data.</text>
</comment>
<evidence type="ECO:0000259" key="1">
    <source>
        <dbReference type="Pfam" id="PF09949"/>
    </source>
</evidence>
<dbReference type="GO" id="GO:0008195">
    <property type="term" value="F:phosphatidate phosphatase activity"/>
    <property type="evidence" value="ECO:0007669"/>
    <property type="project" value="InterPro"/>
</dbReference>
<evidence type="ECO:0000313" key="2">
    <source>
        <dbReference type="EMBL" id="PNS17236.1"/>
    </source>
</evidence>
<gene>
    <name evidence="2" type="ORF">CAC42_6919</name>
</gene>
<dbReference type="GO" id="GO:0030479">
    <property type="term" value="C:actin cortical patch"/>
    <property type="evidence" value="ECO:0007669"/>
    <property type="project" value="TreeGrafter"/>
</dbReference>
<dbReference type="InterPro" id="IPR019236">
    <property type="entry name" value="APP1_cat"/>
</dbReference>
<dbReference type="InterPro" id="IPR052935">
    <property type="entry name" value="Mg2+_PAP"/>
</dbReference>
<evidence type="ECO:0000313" key="3">
    <source>
        <dbReference type="Proteomes" id="UP000243797"/>
    </source>
</evidence>
<protein>
    <recommendedName>
        <fullName evidence="1">Phosphatidate phosphatase APP1 catalytic domain-containing protein</fullName>
    </recommendedName>
</protein>
<proteinExistence type="predicted"/>
<feature type="domain" description="Phosphatidate phosphatase APP1 catalytic" evidence="1">
    <location>
        <begin position="236"/>
        <end position="388"/>
    </location>
</feature>
<dbReference type="OrthoDB" id="414243at2759"/>
<reference evidence="2 3" key="1">
    <citation type="submission" date="2017-06" db="EMBL/GenBank/DDBJ databases">
        <title>Draft genome sequence of a variant of Elsinoe murrayae.</title>
        <authorList>
            <person name="Cheng Q."/>
        </authorList>
    </citation>
    <scope>NUCLEOTIDE SEQUENCE [LARGE SCALE GENOMIC DNA]</scope>
    <source>
        <strain evidence="2 3">CQ-2017a</strain>
    </source>
</reference>
<name>A0A2K1QQ65_9PEZI</name>
<dbReference type="Pfam" id="PF09949">
    <property type="entry name" value="APP1_cat"/>
    <property type="match status" value="1"/>
</dbReference>
<dbReference type="Proteomes" id="UP000243797">
    <property type="component" value="Unassembled WGS sequence"/>
</dbReference>
<dbReference type="PANTHER" id="PTHR28208:SF1">
    <property type="entry name" value="FILAMENT ORGANIZATION PROTEIN APP1-LIKE, PUTATIVE (AFU_ORTHOLOGUE AFUA_1G06650)-RELATED"/>
    <property type="match status" value="1"/>
</dbReference>
<dbReference type="AlphaFoldDB" id="A0A2K1QQ65"/>
<keyword evidence="3" id="KW-1185">Reference proteome</keyword>
<accession>A0A2K1QQ65</accession>
<dbReference type="PANTHER" id="PTHR28208">
    <property type="entry name" value="PHOSPHATIDATE PHOSPHATASE APP1"/>
    <property type="match status" value="1"/>
</dbReference>
<organism evidence="2 3">
    <name type="scientific">Sphaceloma murrayae</name>
    <dbReference type="NCBI Taxonomy" id="2082308"/>
    <lineage>
        <taxon>Eukaryota</taxon>
        <taxon>Fungi</taxon>
        <taxon>Dikarya</taxon>
        <taxon>Ascomycota</taxon>
        <taxon>Pezizomycotina</taxon>
        <taxon>Dothideomycetes</taxon>
        <taxon>Dothideomycetidae</taxon>
        <taxon>Myriangiales</taxon>
        <taxon>Elsinoaceae</taxon>
        <taxon>Sphaceloma</taxon>
    </lineage>
</organism>
<sequence>MSGSKLQRARPLELGKDVQIIEDKEQKPSDGRSRRAQLSYVFEQLPALIRHIPSYTQWRKVRHVNPKKHYVWVFDNIAFRASSADKEEMAANTPLDDSMNSDNPFFKMINHDKDPWQVEYVAAFFKRKGGKDLARSVARLCRELDVEEGSLSEERIKCRVQHFVDSVLPKHAIHTSPGRSLRHLHGPSSSSGLSLTFSTLPNLGKSQQSVVNSFPGADQARCFLTGITAFAEPDGWGIVSDIDDTIKITLTASSLGMLTTTFLEEARPVTGMPELYSSLNTLLQNPTLFYVSASPYNLYPYLRSFRDSHFPFGPIMLRESTWQTFGGLVSSLMEDVQTYKFDRIRKIHSWFPRRRFLLVGDSTHKDPETYADVVRRYPDWVKAVFIRRVKGVSEVANPHMDWKNSDERFDKAFQGVDTWKWWVFDEPGEVEAIVRELVDEGVAF</sequence>
<dbReference type="EMBL" id="NKHZ01000051">
    <property type="protein sequence ID" value="PNS17236.1"/>
    <property type="molecule type" value="Genomic_DNA"/>
</dbReference>